<proteinExistence type="predicted"/>
<feature type="non-terminal residue" evidence="2">
    <location>
        <position position="255"/>
    </location>
</feature>
<dbReference type="EMBL" id="BARU01035018">
    <property type="protein sequence ID" value="GAH70230.1"/>
    <property type="molecule type" value="Genomic_DNA"/>
</dbReference>
<gene>
    <name evidence="2" type="ORF">S03H2_54877</name>
</gene>
<sequence>LEVTWDEGGYASLSSTTIRDEFVDRLGADQDADPSVLEAVYEVPFFAHATPEPMNCTADVRADHCEVWAPTQNPGQALSRISAITGLPKENIQIHIPRVGGGFGRRLQVDYVEMAVQISSRAGAPVKLLWTREEDIQHGYFHPLSVHLATANLENLSMPQVRSTTYQGWDDLTYAWRSVTNFTDAFVQECFLDEMAGALGRDPYELRLELEPSSLHEVLALAASKAGWGSPLPQDMGRGIACWSTWNVTPVAMVA</sequence>
<dbReference type="InterPro" id="IPR008274">
    <property type="entry name" value="AldOxase/xan_DH_MoCoBD1"/>
</dbReference>
<evidence type="ECO:0000313" key="2">
    <source>
        <dbReference type="EMBL" id="GAH70230.1"/>
    </source>
</evidence>
<dbReference type="InterPro" id="IPR037165">
    <property type="entry name" value="AldOxase/xan_DH_Mopterin-bd_sf"/>
</dbReference>
<dbReference type="PANTHER" id="PTHR47495:SF2">
    <property type="entry name" value="ALDEHYDE DEHYDROGENASE"/>
    <property type="match status" value="1"/>
</dbReference>
<comment type="caution">
    <text evidence="2">The sequence shown here is derived from an EMBL/GenBank/DDBJ whole genome shotgun (WGS) entry which is preliminary data.</text>
</comment>
<dbReference type="AlphaFoldDB" id="X1ILU9"/>
<dbReference type="GO" id="GO:0016491">
    <property type="term" value="F:oxidoreductase activity"/>
    <property type="evidence" value="ECO:0007669"/>
    <property type="project" value="InterPro"/>
</dbReference>
<dbReference type="Pfam" id="PF02738">
    <property type="entry name" value="MoCoBD_1"/>
    <property type="match status" value="1"/>
</dbReference>
<name>X1ILU9_9ZZZZ</name>
<evidence type="ECO:0000259" key="1">
    <source>
        <dbReference type="Pfam" id="PF02738"/>
    </source>
</evidence>
<dbReference type="InterPro" id="IPR052516">
    <property type="entry name" value="N-heterocyclic_Hydroxylase"/>
</dbReference>
<feature type="non-terminal residue" evidence="2">
    <location>
        <position position="1"/>
    </location>
</feature>
<accession>X1ILU9</accession>
<protein>
    <recommendedName>
        <fullName evidence="1">Aldehyde oxidase/xanthine dehydrogenase first molybdopterin binding domain-containing protein</fullName>
    </recommendedName>
</protein>
<feature type="domain" description="Aldehyde oxidase/xanthine dehydrogenase first molybdopterin binding" evidence="1">
    <location>
        <begin position="34"/>
        <end position="143"/>
    </location>
</feature>
<organism evidence="2">
    <name type="scientific">marine sediment metagenome</name>
    <dbReference type="NCBI Taxonomy" id="412755"/>
    <lineage>
        <taxon>unclassified sequences</taxon>
        <taxon>metagenomes</taxon>
        <taxon>ecological metagenomes</taxon>
    </lineage>
</organism>
<dbReference type="PANTHER" id="PTHR47495">
    <property type="entry name" value="ALDEHYDE DEHYDROGENASE"/>
    <property type="match status" value="1"/>
</dbReference>
<dbReference type="SUPFAM" id="SSF56003">
    <property type="entry name" value="Molybdenum cofactor-binding domain"/>
    <property type="match status" value="1"/>
</dbReference>
<dbReference type="Gene3D" id="3.30.365.10">
    <property type="entry name" value="Aldehyde oxidase/xanthine dehydrogenase, molybdopterin binding domain"/>
    <property type="match status" value="2"/>
</dbReference>
<reference evidence="2" key="1">
    <citation type="journal article" date="2014" name="Front. Microbiol.">
        <title>High frequency of phylogenetically diverse reductive dehalogenase-homologous genes in deep subseafloor sedimentary metagenomes.</title>
        <authorList>
            <person name="Kawai M."/>
            <person name="Futagami T."/>
            <person name="Toyoda A."/>
            <person name="Takaki Y."/>
            <person name="Nishi S."/>
            <person name="Hori S."/>
            <person name="Arai W."/>
            <person name="Tsubouchi T."/>
            <person name="Morono Y."/>
            <person name="Uchiyama I."/>
            <person name="Ito T."/>
            <person name="Fujiyama A."/>
            <person name="Inagaki F."/>
            <person name="Takami H."/>
        </authorList>
    </citation>
    <scope>NUCLEOTIDE SEQUENCE</scope>
    <source>
        <strain evidence="2">Expedition CK06-06</strain>
    </source>
</reference>